<dbReference type="EMBL" id="JBBCAQ010000036">
    <property type="protein sequence ID" value="KAK7576076.1"/>
    <property type="molecule type" value="Genomic_DNA"/>
</dbReference>
<gene>
    <name evidence="1" type="ORF">V9T40_012362</name>
</gene>
<dbReference type="AlphaFoldDB" id="A0AAN9XZ14"/>
<accession>A0AAN9XZ14</accession>
<proteinExistence type="predicted"/>
<reference evidence="1 2" key="1">
    <citation type="submission" date="2024-03" db="EMBL/GenBank/DDBJ databases">
        <title>Adaptation during the transition from Ophiocordyceps entomopathogen to insect associate is accompanied by gene loss and intensified selection.</title>
        <authorList>
            <person name="Ward C.M."/>
            <person name="Onetto C.A."/>
            <person name="Borneman A.R."/>
        </authorList>
    </citation>
    <scope>NUCLEOTIDE SEQUENCE [LARGE SCALE GENOMIC DNA]</scope>
    <source>
        <strain evidence="1">AWRI1</strain>
        <tissue evidence="1">Single Adult Female</tissue>
    </source>
</reference>
<organism evidence="1 2">
    <name type="scientific">Parthenolecanium corni</name>
    <dbReference type="NCBI Taxonomy" id="536013"/>
    <lineage>
        <taxon>Eukaryota</taxon>
        <taxon>Metazoa</taxon>
        <taxon>Ecdysozoa</taxon>
        <taxon>Arthropoda</taxon>
        <taxon>Hexapoda</taxon>
        <taxon>Insecta</taxon>
        <taxon>Pterygota</taxon>
        <taxon>Neoptera</taxon>
        <taxon>Paraneoptera</taxon>
        <taxon>Hemiptera</taxon>
        <taxon>Sternorrhyncha</taxon>
        <taxon>Coccoidea</taxon>
        <taxon>Coccidae</taxon>
        <taxon>Parthenolecanium</taxon>
    </lineage>
</organism>
<protein>
    <submittedName>
        <fullName evidence="1">Uncharacterized protein</fullName>
    </submittedName>
</protein>
<name>A0AAN9XZ14_9HEMI</name>
<keyword evidence="2" id="KW-1185">Reference proteome</keyword>
<evidence type="ECO:0000313" key="1">
    <source>
        <dbReference type="EMBL" id="KAK7576076.1"/>
    </source>
</evidence>
<dbReference type="Proteomes" id="UP001367676">
    <property type="component" value="Unassembled WGS sequence"/>
</dbReference>
<comment type="caution">
    <text evidence="1">The sequence shown here is derived from an EMBL/GenBank/DDBJ whole genome shotgun (WGS) entry which is preliminary data.</text>
</comment>
<evidence type="ECO:0000313" key="2">
    <source>
        <dbReference type="Proteomes" id="UP001367676"/>
    </source>
</evidence>
<sequence length="68" mass="7526">MWQTGAGGMGSHGKDNPWLKLMGMVHKERRQPCSTLLSALQKNQTGNFGPVLVEICQEAVRTLFLVNN</sequence>